<dbReference type="InterPro" id="IPR036770">
    <property type="entry name" value="Ankyrin_rpt-contain_sf"/>
</dbReference>
<feature type="transmembrane region" description="Helical" evidence="4">
    <location>
        <begin position="768"/>
        <end position="790"/>
    </location>
</feature>
<accession>A0A444ZLS7</accession>
<dbReference type="Pfam" id="PF13962">
    <property type="entry name" value="PGG"/>
    <property type="match status" value="1"/>
</dbReference>
<dbReference type="GO" id="GO:0005886">
    <property type="term" value="C:plasma membrane"/>
    <property type="evidence" value="ECO:0007669"/>
    <property type="project" value="UniProtKB-SubCell"/>
</dbReference>
<dbReference type="InterPro" id="IPR026961">
    <property type="entry name" value="PGG_dom"/>
</dbReference>
<proteinExistence type="predicted"/>
<dbReference type="Proteomes" id="UP000289738">
    <property type="component" value="Chromosome B04"/>
</dbReference>
<reference evidence="6 7" key="1">
    <citation type="submission" date="2019-01" db="EMBL/GenBank/DDBJ databases">
        <title>Sequencing of cultivated peanut Arachis hypogaea provides insights into genome evolution and oil improvement.</title>
        <authorList>
            <person name="Chen X."/>
        </authorList>
    </citation>
    <scope>NUCLEOTIDE SEQUENCE [LARGE SCALE GENOMIC DNA]</scope>
    <source>
        <strain evidence="7">cv. Fuhuasheng</strain>
        <tissue evidence="6">Leaves</tissue>
    </source>
</reference>
<dbReference type="InterPro" id="IPR002110">
    <property type="entry name" value="Ankyrin_rpt"/>
</dbReference>
<gene>
    <name evidence="6" type="ORF">Ahy_B04g071838</name>
</gene>
<feature type="transmembrane region" description="Helical" evidence="4">
    <location>
        <begin position="696"/>
        <end position="719"/>
    </location>
</feature>
<dbReference type="PANTHER" id="PTHR24177">
    <property type="entry name" value="CASKIN"/>
    <property type="match status" value="1"/>
</dbReference>
<dbReference type="SMART" id="SM00248">
    <property type="entry name" value="ANK"/>
    <property type="match status" value="3"/>
</dbReference>
<sequence>MAAANMNIASTGIVLEALRKDNYENWSTLVKNYLVGQDLWHGIIGEAEADDQNIPPDQDNLRAREISNRSKNAKALHAIQLACGSENLSNIRKEKNARDAWNHLKFTFSEDSRAFPDTEQGSESQHIFKLHSYIKRGYWNDAKSFIERNTDAIFFTVPSSGRTVLHVAVASGRKAIVKELVSIGNRRLLRMQDKKGYTCLALAAKFTDDTEIAEWLIKKGGTEMLTIKTKDDDDGGGGAAYDKITKRKKDEDDNDDGNDKGKIPVVIAAAKGHKKMTKYLFSQTPIEVFFDNDGHYGLMLLRRCIDAEIFDLAAVLLQHRRNRTMNPLIRKPKDLRPIVYALAHMHSAFRSGTHLGWWRQFIYKCESFFFTYIYWDDYGLFIITGLRIPSHLDLDGTSIEIVLHVKYDKEPPNRNTVVANSHFWAIHVLWKIIIKVVVFWHLKLSWLPCKLLIKYVTDFLRILPGSEKMYEMKRNHYLVLEILGCLSRKMSSLDEPELHECLAYDTILHAAKHGIIEFIDSMRHANPDLMWAMDKNKRGIFSHAILNRQEKVFQLITKIEGHKEMIASRKDVFNNNMLHLAAALGPSSYLDSRSNAALQMQRELHWYKAVKDIVHPKCKEAKNVDGKKPRELFTKNHESLVKEGENWARDTARSFTIVGTLIITIMFAAAFSASGGRDSDTGVPTLLSLRKRAFKVFILADAISLITSSSSVLIFIWILTSRYAENDFFWKLPVKFLAGLLTLFVSVTSMMIAFGAALYMMLKGHRGIIMAVVSLAVVPVLVLIPTLLFLSFEIFISTWRSSLLPDKKG</sequence>
<keyword evidence="7" id="KW-1185">Reference proteome</keyword>
<protein>
    <recommendedName>
        <fullName evidence="5">PGG domain-containing protein</fullName>
    </recommendedName>
</protein>
<comment type="caution">
    <text evidence="6">The sequence shown here is derived from an EMBL/GenBank/DDBJ whole genome shotgun (WGS) entry which is preliminary data.</text>
</comment>
<feature type="transmembrane region" description="Helical" evidence="4">
    <location>
        <begin position="740"/>
        <end position="762"/>
    </location>
</feature>
<evidence type="ECO:0000259" key="5">
    <source>
        <dbReference type="Pfam" id="PF13962"/>
    </source>
</evidence>
<comment type="subcellular location">
    <subcellularLocation>
        <location evidence="1">Cell membrane</location>
        <topology evidence="1">Peripheral membrane protein</topology>
        <orientation evidence="1">Cytoplasmic side</orientation>
    </subcellularLocation>
</comment>
<dbReference type="EMBL" id="SDMP01000014">
    <property type="protein sequence ID" value="RYR15114.1"/>
    <property type="molecule type" value="Genomic_DNA"/>
</dbReference>
<dbReference type="Gene3D" id="1.25.40.20">
    <property type="entry name" value="Ankyrin repeat-containing domain"/>
    <property type="match status" value="1"/>
</dbReference>
<evidence type="ECO:0000313" key="7">
    <source>
        <dbReference type="Proteomes" id="UP000289738"/>
    </source>
</evidence>
<keyword evidence="4" id="KW-0812">Transmembrane</keyword>
<dbReference type="Pfam" id="PF14223">
    <property type="entry name" value="Retrotran_gag_2"/>
    <property type="match status" value="1"/>
</dbReference>
<evidence type="ECO:0000256" key="1">
    <source>
        <dbReference type="ARBA" id="ARBA00004413"/>
    </source>
</evidence>
<feature type="region of interest" description="Disordered" evidence="3">
    <location>
        <begin position="233"/>
        <end position="257"/>
    </location>
</feature>
<keyword evidence="2" id="KW-0040">ANK repeat</keyword>
<keyword evidence="4" id="KW-1133">Transmembrane helix</keyword>
<dbReference type="Pfam" id="PF12796">
    <property type="entry name" value="Ank_2"/>
    <property type="match status" value="1"/>
</dbReference>
<dbReference type="PANTHER" id="PTHR24177:SF329">
    <property type="entry name" value="ANKYRIN REPEAT PROTEIN"/>
    <property type="match status" value="1"/>
</dbReference>
<feature type="transmembrane region" description="Helical" evidence="4">
    <location>
        <begin position="655"/>
        <end position="676"/>
    </location>
</feature>
<dbReference type="STRING" id="3818.A0A444ZLS7"/>
<evidence type="ECO:0000256" key="3">
    <source>
        <dbReference type="SAM" id="MobiDB-lite"/>
    </source>
</evidence>
<evidence type="ECO:0000256" key="4">
    <source>
        <dbReference type="SAM" id="Phobius"/>
    </source>
</evidence>
<dbReference type="SUPFAM" id="SSF48403">
    <property type="entry name" value="Ankyrin repeat"/>
    <property type="match status" value="1"/>
</dbReference>
<keyword evidence="4" id="KW-0472">Membrane</keyword>
<dbReference type="PROSITE" id="PS50088">
    <property type="entry name" value="ANK_REPEAT"/>
    <property type="match status" value="1"/>
</dbReference>
<evidence type="ECO:0000256" key="2">
    <source>
        <dbReference type="PROSITE-ProRule" id="PRU00023"/>
    </source>
</evidence>
<evidence type="ECO:0000313" key="6">
    <source>
        <dbReference type="EMBL" id="RYR15114.1"/>
    </source>
</evidence>
<dbReference type="AlphaFoldDB" id="A0A444ZLS7"/>
<feature type="repeat" description="ANK" evidence="2">
    <location>
        <begin position="160"/>
        <end position="184"/>
    </location>
</feature>
<organism evidence="6 7">
    <name type="scientific">Arachis hypogaea</name>
    <name type="common">Peanut</name>
    <dbReference type="NCBI Taxonomy" id="3818"/>
    <lineage>
        <taxon>Eukaryota</taxon>
        <taxon>Viridiplantae</taxon>
        <taxon>Streptophyta</taxon>
        <taxon>Embryophyta</taxon>
        <taxon>Tracheophyta</taxon>
        <taxon>Spermatophyta</taxon>
        <taxon>Magnoliopsida</taxon>
        <taxon>eudicotyledons</taxon>
        <taxon>Gunneridae</taxon>
        <taxon>Pentapetalae</taxon>
        <taxon>rosids</taxon>
        <taxon>fabids</taxon>
        <taxon>Fabales</taxon>
        <taxon>Fabaceae</taxon>
        <taxon>Papilionoideae</taxon>
        <taxon>50 kb inversion clade</taxon>
        <taxon>dalbergioids sensu lato</taxon>
        <taxon>Dalbergieae</taxon>
        <taxon>Pterocarpus clade</taxon>
        <taxon>Arachis</taxon>
    </lineage>
</organism>
<name>A0A444ZLS7_ARAHY</name>
<feature type="domain" description="PGG" evidence="5">
    <location>
        <begin position="646"/>
        <end position="760"/>
    </location>
</feature>
<dbReference type="PROSITE" id="PS50297">
    <property type="entry name" value="ANK_REP_REGION"/>
    <property type="match status" value="1"/>
</dbReference>